<dbReference type="SUPFAM" id="SSF53474">
    <property type="entry name" value="alpha/beta-Hydrolases"/>
    <property type="match status" value="1"/>
</dbReference>
<dbReference type="Proteomes" id="UP001354931">
    <property type="component" value="Unassembled WGS sequence"/>
</dbReference>
<evidence type="ECO:0000256" key="1">
    <source>
        <dbReference type="ARBA" id="ARBA00022801"/>
    </source>
</evidence>
<dbReference type="Gene3D" id="3.40.50.1820">
    <property type="entry name" value="alpha/beta hydrolase"/>
    <property type="match status" value="1"/>
</dbReference>
<proteinExistence type="predicted"/>
<dbReference type="InterPro" id="IPR005674">
    <property type="entry name" value="CocE/Ser_esterase"/>
</dbReference>
<dbReference type="InterPro" id="IPR029058">
    <property type="entry name" value="AB_hydrolase_fold"/>
</dbReference>
<name>A0ABU6F2M2_9ACTN</name>
<gene>
    <name evidence="3" type="ORF">OKJ99_12150</name>
</gene>
<accession>A0ABU6F2M2</accession>
<organism evidence="3 4">
    <name type="scientific">Streptomyces endophyticus</name>
    <dbReference type="NCBI Taxonomy" id="714166"/>
    <lineage>
        <taxon>Bacteria</taxon>
        <taxon>Bacillati</taxon>
        <taxon>Actinomycetota</taxon>
        <taxon>Actinomycetes</taxon>
        <taxon>Kitasatosporales</taxon>
        <taxon>Streptomycetaceae</taxon>
        <taxon>Streptomyces</taxon>
    </lineage>
</organism>
<evidence type="ECO:0000259" key="2">
    <source>
        <dbReference type="SMART" id="SM00939"/>
    </source>
</evidence>
<dbReference type="RefSeq" id="WP_326016025.1">
    <property type="nucleotide sequence ID" value="NZ_JAOZYC010000093.1"/>
</dbReference>
<dbReference type="EMBL" id="JAOZYC010000093">
    <property type="protein sequence ID" value="MEB8338246.1"/>
    <property type="molecule type" value="Genomic_DNA"/>
</dbReference>
<dbReference type="NCBIfam" id="TIGR00976">
    <property type="entry name" value="CocE_NonD"/>
    <property type="match status" value="1"/>
</dbReference>
<dbReference type="InterPro" id="IPR013736">
    <property type="entry name" value="Xaa-Pro_dipept_C"/>
</dbReference>
<protein>
    <submittedName>
        <fullName evidence="3">CocE/NonD family hydrolase</fullName>
    </submittedName>
</protein>
<reference evidence="3 4" key="1">
    <citation type="submission" date="2022-10" db="EMBL/GenBank/DDBJ databases">
        <authorList>
            <person name="Xie J."/>
            <person name="Shen N."/>
        </authorList>
    </citation>
    <scope>NUCLEOTIDE SEQUENCE [LARGE SCALE GENOMIC DNA]</scope>
    <source>
        <strain evidence="3 4">YIM65594</strain>
    </source>
</reference>
<dbReference type="GO" id="GO:0016787">
    <property type="term" value="F:hydrolase activity"/>
    <property type="evidence" value="ECO:0007669"/>
    <property type="project" value="UniProtKB-KW"/>
</dbReference>
<dbReference type="InterPro" id="IPR050585">
    <property type="entry name" value="Xaa-Pro_dipeptidyl-ppase/CocE"/>
</dbReference>
<comment type="caution">
    <text evidence="3">The sequence shown here is derived from an EMBL/GenBank/DDBJ whole genome shotgun (WGS) entry which is preliminary data.</text>
</comment>
<dbReference type="PANTHER" id="PTHR43056:SF10">
    <property type="entry name" value="COCE_NOND FAMILY, PUTATIVE (AFU_ORTHOLOGUE AFUA_7G00600)-RELATED"/>
    <property type="match status" value="1"/>
</dbReference>
<dbReference type="Gene3D" id="2.60.120.260">
    <property type="entry name" value="Galactose-binding domain-like"/>
    <property type="match status" value="1"/>
</dbReference>
<evidence type="ECO:0000313" key="4">
    <source>
        <dbReference type="Proteomes" id="UP001354931"/>
    </source>
</evidence>
<evidence type="ECO:0000313" key="3">
    <source>
        <dbReference type="EMBL" id="MEB8338246.1"/>
    </source>
</evidence>
<dbReference type="InterPro" id="IPR000383">
    <property type="entry name" value="Xaa-Pro-like_dom"/>
</dbReference>
<sequence length="581" mass="65149">MTDHHHTIQAGERTIAVRKDLRVPMRDGVTLAADTYARVDDDTPRPALVALSPYGKELQALALTTPPQRRPSPMWDGCVEAGDIARVVQEGYVHVIGDLRGSGASEGAHIGNYNAGGVPLGRDAYDVIEWVAAQPWCDGNVGMIGISYFGSMQVLAAAERPPSLKAIFVSGGHYDFYETTYHGGIMWLMPRAAREGRGGDSGWAFTDGVKSRMLETYTPEEIRNRVADRLRDPDVAAWPNLVHVLNYPKNHEAWFDIVMNEVDGDWYEERNPITLAPNIDIPVWLQIDQGRGWTMDGTIDLYKALNGPKKLSIGPYPPMQSRPFIEEHDKMFRWYEYWLKGIDNGVMDEPAVTVHVEGSRETVTGTQWPPKNVEHRPLYLRPRRQLSYEPEPMGAKHAAPDGFYQAPLTVTDKVEILSWSTAPFTEPTEMIGQGAAHLFVEIDQPDTNFILRMWDEAPTGKRQLITTAYLKASHRELDTHHTTEGDPHHPHTRAVPVEPGRIAEYILRIYPFAATFLPGHRLVAELSNNEPLADEHNALLPPDAFHLPVGRPVTHKVYRDAAHPSRLVLPFTTVAARYKAE</sequence>
<dbReference type="InterPro" id="IPR008979">
    <property type="entry name" value="Galactose-bd-like_sf"/>
</dbReference>
<dbReference type="SMART" id="SM00939">
    <property type="entry name" value="PepX_C"/>
    <property type="match status" value="1"/>
</dbReference>
<dbReference type="Pfam" id="PF02129">
    <property type="entry name" value="Peptidase_S15"/>
    <property type="match status" value="1"/>
</dbReference>
<dbReference type="SUPFAM" id="SSF49785">
    <property type="entry name" value="Galactose-binding domain-like"/>
    <property type="match status" value="1"/>
</dbReference>
<dbReference type="Gene3D" id="1.10.3020.10">
    <property type="entry name" value="alpha-amino acid ester hydrolase ( Helical cap domain)"/>
    <property type="match status" value="1"/>
</dbReference>
<dbReference type="PANTHER" id="PTHR43056">
    <property type="entry name" value="PEPTIDASE S9 PROLYL OLIGOPEPTIDASE"/>
    <property type="match status" value="1"/>
</dbReference>
<dbReference type="Pfam" id="PF08530">
    <property type="entry name" value="PepX_C"/>
    <property type="match status" value="1"/>
</dbReference>
<keyword evidence="1 3" id="KW-0378">Hydrolase</keyword>
<keyword evidence="4" id="KW-1185">Reference proteome</keyword>
<feature type="domain" description="Xaa-Pro dipeptidyl-peptidase C-terminal" evidence="2">
    <location>
        <begin position="332"/>
        <end position="568"/>
    </location>
</feature>